<sequence>MNYIIFDLEFNQGYNSIKRNKNAITPKCPFEIIQIGAVKLDENFETISTLDRLIKPEIYNKIHHFVKEITGITMEQLNKGKPFNEIYKELIEFVKNDRSILCVWGMGDMKELFRNIQYHELDTSLIPKEYINIQSYASKYLKCPKGTNIGLRNAVELLHIPIKNQFHDAFNDAYYTAEIFKKIYNEKIIPKIYNLNKHMRVNRQNNGKTKIDTYKLIKQFEKMFDREMTIEEKSIIKLAYMMGKTNQFEIKNTK</sequence>
<dbReference type="Gene3D" id="3.30.420.10">
    <property type="entry name" value="Ribonuclease H-like superfamily/Ribonuclease H"/>
    <property type="match status" value="1"/>
</dbReference>
<gene>
    <name evidence="5" type="ORF">OXH55_16025</name>
</gene>
<accession>A0ABT4CT90</accession>
<name>A0ABT4CT90_9CLOT</name>
<dbReference type="InterPro" id="IPR012337">
    <property type="entry name" value="RNaseH-like_sf"/>
</dbReference>
<dbReference type="RefSeq" id="WP_268051069.1">
    <property type="nucleotide sequence ID" value="NZ_JAPQES010000006.1"/>
</dbReference>
<dbReference type="InterPro" id="IPR036397">
    <property type="entry name" value="RNaseH_sf"/>
</dbReference>
<protein>
    <submittedName>
        <fullName evidence="5">Exonuclease domain-containing protein</fullName>
    </submittedName>
</protein>
<dbReference type="CDD" id="cd06133">
    <property type="entry name" value="ERI-1_3'hExo_like"/>
    <property type="match status" value="1"/>
</dbReference>
<evidence type="ECO:0000256" key="2">
    <source>
        <dbReference type="ARBA" id="ARBA00022801"/>
    </source>
</evidence>
<proteinExistence type="predicted"/>
<dbReference type="Proteomes" id="UP001079657">
    <property type="component" value="Unassembled WGS sequence"/>
</dbReference>
<keyword evidence="6" id="KW-1185">Reference proteome</keyword>
<dbReference type="PANTHER" id="PTHR23044:SF61">
    <property type="entry name" value="3'-5' EXORIBONUCLEASE 1-RELATED"/>
    <property type="match status" value="1"/>
</dbReference>
<evidence type="ECO:0000259" key="4">
    <source>
        <dbReference type="SMART" id="SM00479"/>
    </source>
</evidence>
<dbReference type="Pfam" id="PF00929">
    <property type="entry name" value="RNase_T"/>
    <property type="match status" value="1"/>
</dbReference>
<dbReference type="InterPro" id="IPR051274">
    <property type="entry name" value="3-5_Exoribonuclease"/>
</dbReference>
<dbReference type="GO" id="GO:0004527">
    <property type="term" value="F:exonuclease activity"/>
    <property type="evidence" value="ECO:0007669"/>
    <property type="project" value="UniProtKB-KW"/>
</dbReference>
<keyword evidence="2" id="KW-0378">Hydrolase</keyword>
<evidence type="ECO:0000313" key="5">
    <source>
        <dbReference type="EMBL" id="MCY6372138.1"/>
    </source>
</evidence>
<dbReference type="SMART" id="SM00479">
    <property type="entry name" value="EXOIII"/>
    <property type="match status" value="1"/>
</dbReference>
<dbReference type="InterPro" id="IPR013520">
    <property type="entry name" value="Ribonucl_H"/>
</dbReference>
<evidence type="ECO:0000256" key="1">
    <source>
        <dbReference type="ARBA" id="ARBA00022722"/>
    </source>
</evidence>
<organism evidence="5 6">
    <name type="scientific">Clostridium ganghwense</name>
    <dbReference type="NCBI Taxonomy" id="312089"/>
    <lineage>
        <taxon>Bacteria</taxon>
        <taxon>Bacillati</taxon>
        <taxon>Bacillota</taxon>
        <taxon>Clostridia</taxon>
        <taxon>Eubacteriales</taxon>
        <taxon>Clostridiaceae</taxon>
        <taxon>Clostridium</taxon>
    </lineage>
</organism>
<dbReference type="SUPFAM" id="SSF53098">
    <property type="entry name" value="Ribonuclease H-like"/>
    <property type="match status" value="1"/>
</dbReference>
<dbReference type="EMBL" id="JAPQES010000006">
    <property type="protein sequence ID" value="MCY6372138.1"/>
    <property type="molecule type" value="Genomic_DNA"/>
</dbReference>
<comment type="caution">
    <text evidence="5">The sequence shown here is derived from an EMBL/GenBank/DDBJ whole genome shotgun (WGS) entry which is preliminary data.</text>
</comment>
<dbReference type="PANTHER" id="PTHR23044">
    <property type="entry name" value="3'-5' EXONUCLEASE ERI1-RELATED"/>
    <property type="match status" value="1"/>
</dbReference>
<keyword evidence="1" id="KW-0540">Nuclease</keyword>
<feature type="domain" description="Exonuclease" evidence="4">
    <location>
        <begin position="2"/>
        <end position="189"/>
    </location>
</feature>
<dbReference type="InterPro" id="IPR047201">
    <property type="entry name" value="ERI-1_3'hExo-like"/>
</dbReference>
<reference evidence="5" key="1">
    <citation type="submission" date="2022-12" db="EMBL/GenBank/DDBJ databases">
        <authorList>
            <person name="Wang J."/>
        </authorList>
    </citation>
    <scope>NUCLEOTIDE SEQUENCE</scope>
    <source>
        <strain evidence="5">HY-42-06</strain>
    </source>
</reference>
<keyword evidence="3 5" id="KW-0269">Exonuclease</keyword>
<evidence type="ECO:0000313" key="6">
    <source>
        <dbReference type="Proteomes" id="UP001079657"/>
    </source>
</evidence>
<evidence type="ECO:0000256" key="3">
    <source>
        <dbReference type="ARBA" id="ARBA00022839"/>
    </source>
</evidence>